<organism evidence="1">
    <name type="scientific">uncultured Caudovirales phage</name>
    <dbReference type="NCBI Taxonomy" id="2100421"/>
    <lineage>
        <taxon>Viruses</taxon>
        <taxon>Duplodnaviria</taxon>
        <taxon>Heunggongvirae</taxon>
        <taxon>Uroviricota</taxon>
        <taxon>Caudoviricetes</taxon>
        <taxon>Peduoviridae</taxon>
        <taxon>Maltschvirus</taxon>
        <taxon>Maltschvirus maltsch</taxon>
    </lineage>
</organism>
<protein>
    <submittedName>
        <fullName evidence="1">PD-(D/E)XK nuclease superfamily</fullName>
    </submittedName>
</protein>
<sequence>MESKLNYFKDPNFVFDEPSHAYSYLNPNTGKPVQTFQSVTGFLGQFKKPFDSDMIAGMVAKKRQTAKKIVLAEWKEISDIALKLGTNVHKWIEDYYNGLNPEMPTDERELDRVYKFLALYDEKLHKFTPVYQEFRLFSRKWGLAGTLDALFKLNDGRYVGDWKTNKKFTTGADKEGRKQKLLYPFNDMWDNSLNGYSIQLSLYRLILQEEAGYQTSGAFLVWIGPNEKPEMHKIVDLRDRLYDFLQKNNNNIL</sequence>
<dbReference type="InterPro" id="IPR011604">
    <property type="entry name" value="PDDEXK-like_dom_sf"/>
</dbReference>
<evidence type="ECO:0000313" key="2">
    <source>
        <dbReference type="EMBL" id="CAB4193898.1"/>
    </source>
</evidence>
<gene>
    <name evidence="2" type="ORF">UFOVP1247_269</name>
    <name evidence="1" type="ORF">UFOVP970_309</name>
</gene>
<dbReference type="EMBL" id="LR797195">
    <property type="protein sequence ID" value="CAB4193898.1"/>
    <property type="molecule type" value="Genomic_DNA"/>
</dbReference>
<reference evidence="1" key="1">
    <citation type="submission" date="2020-05" db="EMBL/GenBank/DDBJ databases">
        <authorList>
            <person name="Chiriac C."/>
            <person name="Salcher M."/>
            <person name="Ghai R."/>
            <person name="Kavagutti S V."/>
        </authorList>
    </citation>
    <scope>NUCLEOTIDE SEQUENCE</scope>
</reference>
<evidence type="ECO:0000313" key="1">
    <source>
        <dbReference type="EMBL" id="CAB4175664.1"/>
    </source>
</evidence>
<dbReference type="Gene3D" id="3.90.320.10">
    <property type="match status" value="1"/>
</dbReference>
<dbReference type="EMBL" id="LR796916">
    <property type="protein sequence ID" value="CAB4175664.1"/>
    <property type="molecule type" value="Genomic_DNA"/>
</dbReference>
<proteinExistence type="predicted"/>
<dbReference type="InterPro" id="IPR011335">
    <property type="entry name" value="Restrct_endonuc-II-like"/>
</dbReference>
<dbReference type="SUPFAM" id="SSF52980">
    <property type="entry name" value="Restriction endonuclease-like"/>
    <property type="match status" value="1"/>
</dbReference>
<name>A0A6J5Q7V9_9CAUD</name>
<accession>A0A6J5Q7V9</accession>